<name>A0A8C4N824_EPTBU</name>
<proteinExistence type="predicted"/>
<dbReference type="Proteomes" id="UP000694388">
    <property type="component" value="Unplaced"/>
</dbReference>
<evidence type="ECO:0000313" key="1">
    <source>
        <dbReference type="Ensembl" id="ENSEBUP00000002711.1"/>
    </source>
</evidence>
<reference evidence="1" key="2">
    <citation type="submission" date="2025-09" db="UniProtKB">
        <authorList>
            <consortium name="Ensembl"/>
        </authorList>
    </citation>
    <scope>IDENTIFICATION</scope>
</reference>
<dbReference type="Pfam" id="PF20206">
    <property type="entry name" value="Tra1_ring"/>
    <property type="match status" value="1"/>
</dbReference>
<dbReference type="AlphaFoldDB" id="A0A8C4N824"/>
<accession>A0A8C4N824</accession>
<reference evidence="1" key="1">
    <citation type="submission" date="2025-08" db="UniProtKB">
        <authorList>
            <consortium name="Ensembl"/>
        </authorList>
    </citation>
    <scope>IDENTIFICATION</scope>
</reference>
<protein>
    <submittedName>
        <fullName evidence="1">Uncharacterized protein</fullName>
    </submittedName>
</protein>
<dbReference type="Ensembl" id="ENSEBUT00000003069.1">
    <property type="protein sequence ID" value="ENSEBUP00000002711.1"/>
    <property type="gene ID" value="ENSEBUG00000002059.1"/>
</dbReference>
<keyword evidence="2" id="KW-1185">Reference proteome</keyword>
<organism evidence="1 2">
    <name type="scientific">Eptatretus burgeri</name>
    <name type="common">Inshore hagfish</name>
    <dbReference type="NCBI Taxonomy" id="7764"/>
    <lineage>
        <taxon>Eukaryota</taxon>
        <taxon>Metazoa</taxon>
        <taxon>Chordata</taxon>
        <taxon>Craniata</taxon>
        <taxon>Vertebrata</taxon>
        <taxon>Cyclostomata</taxon>
        <taxon>Myxini</taxon>
        <taxon>Myxiniformes</taxon>
        <taxon>Myxinidae</taxon>
        <taxon>Eptatretinae</taxon>
        <taxon>Eptatretus</taxon>
    </lineage>
</organism>
<dbReference type="GeneTree" id="ENSGT00390000017961"/>
<evidence type="ECO:0000313" key="2">
    <source>
        <dbReference type="Proteomes" id="UP000694388"/>
    </source>
</evidence>
<dbReference type="InterPro" id="IPR046805">
    <property type="entry name" value="Tra1_ring"/>
</dbReference>
<sequence>MMSLDDSKIPLHQLLSHSSFTEKLVTPVIISHRFKAHDTPGRGTFEQALTGAFMSAVIKDLRPSALPFVASLIRHYTMVAVAQQAGPFPLGAYQAGAQPSTAMFHSEQGGARAMDPLVLVDAIAVCMAYEEKELCKIGEVALAIVFDVASIIMGSKERVRLQMNRLF</sequence>